<evidence type="ECO:0000313" key="10">
    <source>
        <dbReference type="Proteomes" id="UP000324585"/>
    </source>
</evidence>
<dbReference type="InterPro" id="IPR013216">
    <property type="entry name" value="Methyltransf_11"/>
</dbReference>
<dbReference type="InterPro" id="IPR050447">
    <property type="entry name" value="Erg6_SMT_methyltransf"/>
</dbReference>
<name>A0A5J4YUB2_PORPP</name>
<dbReference type="PANTHER" id="PTHR44068">
    <property type="entry name" value="ZGC:194242"/>
    <property type="match status" value="1"/>
</dbReference>
<dbReference type="PANTHER" id="PTHR44068:SF1">
    <property type="entry name" value="HYPOTHETICAL LOC100005854"/>
    <property type="match status" value="1"/>
</dbReference>
<evidence type="ECO:0000313" key="9">
    <source>
        <dbReference type="EMBL" id="KAA8494835.1"/>
    </source>
</evidence>
<feature type="region of interest" description="Disordered" evidence="7">
    <location>
        <begin position="1"/>
        <end position="28"/>
    </location>
</feature>
<evidence type="ECO:0000256" key="2">
    <source>
        <dbReference type="ARBA" id="ARBA00022679"/>
    </source>
</evidence>
<evidence type="ECO:0000256" key="7">
    <source>
        <dbReference type="SAM" id="MobiDB-lite"/>
    </source>
</evidence>
<evidence type="ECO:0000256" key="6">
    <source>
        <dbReference type="RuleBase" id="RU362025"/>
    </source>
</evidence>
<dbReference type="PROSITE" id="PS51685">
    <property type="entry name" value="SAM_MT_ERG6_SMT"/>
    <property type="match status" value="1"/>
</dbReference>
<sequence length="364" mass="41358">MNVKFERLGKFEQEKERNGGENGSADEKEKVEVLTQKYLAQYGGEIETHKRNELSKKGEQKSFVDEYYKVATDFYEYGWGESFHFAVLRKDETWLESMRRHEYYLALRLGLKPGDHVVDLGCGVGGPAMNIARFANCRVTGVTLNQYQVDRAQKIAERRNCADLCHVIRGDFMHTPFSSESIDHVYAIESTCHTVDKVSVFGEAFRILKPGGCFAGYEWVTTSKYDENNEEHVRTRIGIERGNGLPETVPAHVVKDALIKCGFELIDAYDTMENNEVPWWNPFLNNYSLTGLASSRLGRTIFGYIFQVLEFVGVVPKGTHDVHEFLSMGAENLIRGGEMGIYSVGYFFLARKPLRPVNETVKPA</sequence>
<keyword evidence="2 5" id="KW-0808">Transferase</keyword>
<dbReference type="Proteomes" id="UP000324585">
    <property type="component" value="Unassembled WGS sequence"/>
</dbReference>
<evidence type="ECO:0000256" key="4">
    <source>
        <dbReference type="ARBA" id="ARBA00038188"/>
    </source>
</evidence>
<feature type="domain" description="SAM-dependent methyltransferase Erg6/SMT-type" evidence="8">
    <location>
        <begin position="67"/>
        <end position="353"/>
    </location>
</feature>
<comment type="similarity">
    <text evidence="4 5 6">Belongs to the class I-like SAM-binding methyltransferase superfamily. Erg6/SMT family.</text>
</comment>
<reference evidence="10" key="1">
    <citation type="journal article" date="2019" name="Nat. Commun.">
        <title>Expansion of phycobilisome linker gene families in mesophilic red algae.</title>
        <authorList>
            <person name="Lee J."/>
            <person name="Kim D."/>
            <person name="Bhattacharya D."/>
            <person name="Yoon H.S."/>
        </authorList>
    </citation>
    <scope>NUCLEOTIDE SEQUENCE [LARGE SCALE GENOMIC DNA]</scope>
    <source>
        <strain evidence="10">CCMP 1328</strain>
    </source>
</reference>
<comment type="caution">
    <text evidence="9">The sequence shown here is derived from an EMBL/GenBank/DDBJ whole genome shotgun (WGS) entry which is preliminary data.</text>
</comment>
<dbReference type="InterPro" id="IPR013705">
    <property type="entry name" value="Sterol_MeTrfase_C"/>
</dbReference>
<keyword evidence="10" id="KW-1185">Reference proteome</keyword>
<dbReference type="GO" id="GO:0032259">
    <property type="term" value="P:methylation"/>
    <property type="evidence" value="ECO:0007669"/>
    <property type="project" value="UniProtKB-KW"/>
</dbReference>
<dbReference type="InterPro" id="IPR029063">
    <property type="entry name" value="SAM-dependent_MTases_sf"/>
</dbReference>
<dbReference type="GO" id="GO:0003838">
    <property type="term" value="F:sterol 24-C-methyltransferase activity"/>
    <property type="evidence" value="ECO:0007669"/>
    <property type="project" value="TreeGrafter"/>
</dbReference>
<proteinExistence type="inferred from homology"/>
<dbReference type="OMA" id="AFNKAMH"/>
<evidence type="ECO:0000259" key="8">
    <source>
        <dbReference type="PROSITE" id="PS51685"/>
    </source>
</evidence>
<gene>
    <name evidence="9" type="ORF">FVE85_3076</name>
</gene>
<keyword evidence="3 5" id="KW-0949">S-adenosyl-L-methionine</keyword>
<dbReference type="GO" id="GO:0005783">
    <property type="term" value="C:endoplasmic reticulum"/>
    <property type="evidence" value="ECO:0007669"/>
    <property type="project" value="TreeGrafter"/>
</dbReference>
<dbReference type="InterPro" id="IPR030384">
    <property type="entry name" value="MeTrfase_SMT"/>
</dbReference>
<evidence type="ECO:0000256" key="3">
    <source>
        <dbReference type="ARBA" id="ARBA00022691"/>
    </source>
</evidence>
<dbReference type="EMBL" id="VRMN01000004">
    <property type="protein sequence ID" value="KAA8494835.1"/>
    <property type="molecule type" value="Genomic_DNA"/>
</dbReference>
<dbReference type="GO" id="GO:0016126">
    <property type="term" value="P:sterol biosynthetic process"/>
    <property type="evidence" value="ECO:0007669"/>
    <property type="project" value="TreeGrafter"/>
</dbReference>
<dbReference type="AlphaFoldDB" id="A0A5J4YUB2"/>
<dbReference type="EC" id="2.1.1.-" evidence="6"/>
<dbReference type="Pfam" id="PF08241">
    <property type="entry name" value="Methyltransf_11"/>
    <property type="match status" value="1"/>
</dbReference>
<evidence type="ECO:0000256" key="1">
    <source>
        <dbReference type="ARBA" id="ARBA00022603"/>
    </source>
</evidence>
<keyword evidence="1 5" id="KW-0489">Methyltransferase</keyword>
<dbReference type="OrthoDB" id="4310724at2759"/>
<dbReference type="Pfam" id="PF08498">
    <property type="entry name" value="Sterol_MT_C"/>
    <property type="match status" value="1"/>
</dbReference>
<organism evidence="9 10">
    <name type="scientific">Porphyridium purpureum</name>
    <name type="common">Red alga</name>
    <name type="synonym">Porphyridium cruentum</name>
    <dbReference type="NCBI Taxonomy" id="35688"/>
    <lineage>
        <taxon>Eukaryota</taxon>
        <taxon>Rhodophyta</taxon>
        <taxon>Bangiophyceae</taxon>
        <taxon>Porphyridiales</taxon>
        <taxon>Porphyridiaceae</taxon>
        <taxon>Porphyridium</taxon>
    </lineage>
</organism>
<dbReference type="SUPFAM" id="SSF53335">
    <property type="entry name" value="S-adenosyl-L-methionine-dependent methyltransferases"/>
    <property type="match status" value="1"/>
</dbReference>
<dbReference type="Gene3D" id="3.40.50.150">
    <property type="entry name" value="Vaccinia Virus protein VP39"/>
    <property type="match status" value="1"/>
</dbReference>
<dbReference type="CDD" id="cd02440">
    <property type="entry name" value="AdoMet_MTases"/>
    <property type="match status" value="1"/>
</dbReference>
<evidence type="ECO:0000256" key="5">
    <source>
        <dbReference type="PROSITE-ProRule" id="PRU01022"/>
    </source>
</evidence>
<protein>
    <recommendedName>
        <fullName evidence="6">Methyltransferase</fullName>
        <ecNumber evidence="6">2.1.1.-</ecNumber>
    </recommendedName>
</protein>
<accession>A0A5J4YUB2</accession>